<dbReference type="SUPFAM" id="SSF144064">
    <property type="entry name" value="Heme iron utilization protein-like"/>
    <property type="match status" value="1"/>
</dbReference>
<dbReference type="RefSeq" id="WP_078273556.1">
    <property type="nucleotide sequence ID" value="NZ_CP087817.1"/>
</dbReference>
<dbReference type="AlphaFoldDB" id="A0A1T0A635"/>
<dbReference type="Gene3D" id="3.40.1570.10">
    <property type="entry name" value="HemS/ChuS/ChuX like domains"/>
    <property type="match status" value="2"/>
</dbReference>
<feature type="domain" description="Haemin-degrading HemS/ChuX" evidence="1">
    <location>
        <begin position="237"/>
        <end position="369"/>
    </location>
</feature>
<sequence>MKTDKFLLNSTAPKVASITLEPFQKNTTLWQTYQAKKADTPMLFPTEGAKLLGVSEFELLLSSPNSVYLGSDCRPMLLRLHELGQVENIVRNEFAVHEKTGQFLGLELGQTMGMALNQGGLDLRVFLNHFKFMLAIVATDDKPSYQIAFFDEFGQAVDKVFLNPITDEKITLWQTLTADFAKTVQKTSIEVLYPEIQGNWQVKHLDENQKADFHHDWLAMTDIHQFYKILSTYQLDRQSSYVNAPSNYTKRLNPKVLESLLSRASEQALPLMIFVGNTGMVQIYAGTIKNIKKIGHWLNIMDKKYSQFTLHLNDKMVESVWWIRRPHSDGYTIALEGFDKHGNSIITIFGERTEGQKQDPNWQVFAEALAAEFAY</sequence>
<dbReference type="Pfam" id="PF05171">
    <property type="entry name" value="HemS"/>
    <property type="match status" value="1"/>
</dbReference>
<name>A0A1T0A635_MORBO</name>
<dbReference type="Pfam" id="PF06228">
    <property type="entry name" value="ChuX_HutX"/>
    <property type="match status" value="1"/>
</dbReference>
<dbReference type="Proteomes" id="UP000254133">
    <property type="component" value="Unassembled WGS sequence"/>
</dbReference>
<reference evidence="2 3" key="1">
    <citation type="submission" date="2018-06" db="EMBL/GenBank/DDBJ databases">
        <authorList>
            <consortium name="Pathogen Informatics"/>
            <person name="Doyle S."/>
        </authorList>
    </citation>
    <scope>NUCLEOTIDE SEQUENCE [LARGE SCALE GENOMIC DNA]</scope>
    <source>
        <strain evidence="2 3">NCTC9426</strain>
    </source>
</reference>
<organism evidence="2 3">
    <name type="scientific">Moraxella bovis</name>
    <dbReference type="NCBI Taxonomy" id="476"/>
    <lineage>
        <taxon>Bacteria</taxon>
        <taxon>Pseudomonadati</taxon>
        <taxon>Pseudomonadota</taxon>
        <taxon>Gammaproteobacteria</taxon>
        <taxon>Moraxellales</taxon>
        <taxon>Moraxellaceae</taxon>
        <taxon>Moraxella</taxon>
    </lineage>
</organism>
<dbReference type="CDD" id="cd16830">
    <property type="entry name" value="HemS-like_N"/>
    <property type="match status" value="1"/>
</dbReference>
<gene>
    <name evidence="2" type="primary">hemS</name>
    <name evidence="2" type="ORF">NCTC9426_01598</name>
</gene>
<dbReference type="GO" id="GO:0006826">
    <property type="term" value="P:iron ion transport"/>
    <property type="evidence" value="ECO:0007669"/>
    <property type="project" value="InterPro"/>
</dbReference>
<accession>A0A1T0A635</accession>
<evidence type="ECO:0000313" key="2">
    <source>
        <dbReference type="EMBL" id="STY91540.1"/>
    </source>
</evidence>
<protein>
    <submittedName>
        <fullName evidence="2">Hemin transport protein hemS</fullName>
    </submittedName>
</protein>
<dbReference type="InterPro" id="IPR010413">
    <property type="entry name" value="HutX-like"/>
</dbReference>
<dbReference type="EMBL" id="UGPZ01000002">
    <property type="protein sequence ID" value="STY91540.1"/>
    <property type="molecule type" value="Genomic_DNA"/>
</dbReference>
<proteinExistence type="predicted"/>
<dbReference type="InterPro" id="IPR007845">
    <property type="entry name" value="HemS/ChuX_dom"/>
</dbReference>
<evidence type="ECO:0000313" key="3">
    <source>
        <dbReference type="Proteomes" id="UP000254133"/>
    </source>
</evidence>
<dbReference type="CDD" id="cd16831">
    <property type="entry name" value="HemS-like_C"/>
    <property type="match status" value="1"/>
</dbReference>
<dbReference type="InterPro" id="IPR053733">
    <property type="entry name" value="Heme_Transport_Util_sf"/>
</dbReference>
<evidence type="ECO:0000259" key="1">
    <source>
        <dbReference type="Pfam" id="PF05171"/>
    </source>
</evidence>